<name>A0A151NKX7_ALLMI</name>
<keyword evidence="2" id="KW-1185">Reference proteome</keyword>
<organism evidence="1 2">
    <name type="scientific">Alligator mississippiensis</name>
    <name type="common">American alligator</name>
    <dbReference type="NCBI Taxonomy" id="8496"/>
    <lineage>
        <taxon>Eukaryota</taxon>
        <taxon>Metazoa</taxon>
        <taxon>Chordata</taxon>
        <taxon>Craniata</taxon>
        <taxon>Vertebrata</taxon>
        <taxon>Euteleostomi</taxon>
        <taxon>Archelosauria</taxon>
        <taxon>Archosauria</taxon>
        <taxon>Crocodylia</taxon>
        <taxon>Alligatoridae</taxon>
        <taxon>Alligatorinae</taxon>
        <taxon>Alligator</taxon>
    </lineage>
</organism>
<dbReference type="AlphaFoldDB" id="A0A151NKX7"/>
<evidence type="ECO:0000313" key="1">
    <source>
        <dbReference type="EMBL" id="KYO37462.1"/>
    </source>
</evidence>
<sequence>MIERGKGWIYLQTTGRRKYKRERGLVQRRDHGFQMCSKPAGVITLQGTDGDKSSEWQWVAVLATDQGHPKYK</sequence>
<protein>
    <submittedName>
        <fullName evidence="1">Uncharacterized protein</fullName>
    </submittedName>
</protein>
<comment type="caution">
    <text evidence="1">The sequence shown here is derived from an EMBL/GenBank/DDBJ whole genome shotgun (WGS) entry which is preliminary data.</text>
</comment>
<accession>A0A151NKX7</accession>
<dbReference type="Proteomes" id="UP000050525">
    <property type="component" value="Unassembled WGS sequence"/>
</dbReference>
<gene>
    <name evidence="1" type="ORF">Y1Q_0017262</name>
</gene>
<reference evidence="1 2" key="1">
    <citation type="journal article" date="2012" name="Genome Biol.">
        <title>Sequencing three crocodilian genomes to illuminate the evolution of archosaurs and amniotes.</title>
        <authorList>
            <person name="St John J.A."/>
            <person name="Braun E.L."/>
            <person name="Isberg S.R."/>
            <person name="Miles L.G."/>
            <person name="Chong A.Y."/>
            <person name="Gongora J."/>
            <person name="Dalzell P."/>
            <person name="Moran C."/>
            <person name="Bed'hom B."/>
            <person name="Abzhanov A."/>
            <person name="Burgess S.C."/>
            <person name="Cooksey A.M."/>
            <person name="Castoe T.A."/>
            <person name="Crawford N.G."/>
            <person name="Densmore L.D."/>
            <person name="Drew J.C."/>
            <person name="Edwards S.V."/>
            <person name="Faircloth B.C."/>
            <person name="Fujita M.K."/>
            <person name="Greenwold M.J."/>
            <person name="Hoffmann F.G."/>
            <person name="Howard J.M."/>
            <person name="Iguchi T."/>
            <person name="Janes D.E."/>
            <person name="Khan S.Y."/>
            <person name="Kohno S."/>
            <person name="de Koning A.J."/>
            <person name="Lance S.L."/>
            <person name="McCarthy F.M."/>
            <person name="McCormack J.E."/>
            <person name="Merchant M.E."/>
            <person name="Peterson D.G."/>
            <person name="Pollock D.D."/>
            <person name="Pourmand N."/>
            <person name="Raney B.J."/>
            <person name="Roessler K.A."/>
            <person name="Sanford J.R."/>
            <person name="Sawyer R.H."/>
            <person name="Schmidt C.J."/>
            <person name="Triplett E.W."/>
            <person name="Tuberville T.D."/>
            <person name="Venegas-Anaya M."/>
            <person name="Howard J.T."/>
            <person name="Jarvis E.D."/>
            <person name="Guillette L.J.Jr."/>
            <person name="Glenn T.C."/>
            <person name="Green R.E."/>
            <person name="Ray D.A."/>
        </authorList>
    </citation>
    <scope>NUCLEOTIDE SEQUENCE [LARGE SCALE GENOMIC DNA]</scope>
    <source>
        <strain evidence="1">KSC_2009_1</strain>
    </source>
</reference>
<proteinExistence type="predicted"/>
<evidence type="ECO:0000313" key="2">
    <source>
        <dbReference type="Proteomes" id="UP000050525"/>
    </source>
</evidence>
<dbReference type="EMBL" id="AKHW03002722">
    <property type="protein sequence ID" value="KYO37462.1"/>
    <property type="molecule type" value="Genomic_DNA"/>
</dbReference>